<name>A0A1L7WSD9_9HELO</name>
<dbReference type="OrthoDB" id="3533814at2759"/>
<dbReference type="Proteomes" id="UP000184330">
    <property type="component" value="Unassembled WGS sequence"/>
</dbReference>
<sequence>MSQRGRYIERSNEPDQIGFAGLVEFLASDPDRSTSFFKAFHKEALEDIIFMEAEIAELNVVIEGHFKTDLKGDMEDMQCARSWTKFAASTSARQQEKKGLLLKRRALMREYRVLSAHSKQLDCS</sequence>
<dbReference type="STRING" id="576137.A0A1L7WSD9"/>
<dbReference type="EMBL" id="FJOG01000007">
    <property type="protein sequence ID" value="CZR55690.1"/>
    <property type="molecule type" value="Genomic_DNA"/>
</dbReference>
<accession>A0A1L7WSD9</accession>
<gene>
    <name evidence="1" type="ORF">PAC_05578</name>
</gene>
<dbReference type="AlphaFoldDB" id="A0A1L7WSD9"/>
<protein>
    <submittedName>
        <fullName evidence="1">Uncharacterized protein</fullName>
    </submittedName>
</protein>
<proteinExistence type="predicted"/>
<evidence type="ECO:0000313" key="2">
    <source>
        <dbReference type="Proteomes" id="UP000184330"/>
    </source>
</evidence>
<evidence type="ECO:0000313" key="1">
    <source>
        <dbReference type="EMBL" id="CZR55690.1"/>
    </source>
</evidence>
<keyword evidence="2" id="KW-1185">Reference proteome</keyword>
<reference evidence="1 2" key="1">
    <citation type="submission" date="2016-03" db="EMBL/GenBank/DDBJ databases">
        <authorList>
            <person name="Ploux O."/>
        </authorList>
    </citation>
    <scope>NUCLEOTIDE SEQUENCE [LARGE SCALE GENOMIC DNA]</scope>
    <source>
        <strain evidence="1 2">UAMH 11012</strain>
    </source>
</reference>
<organism evidence="1 2">
    <name type="scientific">Phialocephala subalpina</name>
    <dbReference type="NCBI Taxonomy" id="576137"/>
    <lineage>
        <taxon>Eukaryota</taxon>
        <taxon>Fungi</taxon>
        <taxon>Dikarya</taxon>
        <taxon>Ascomycota</taxon>
        <taxon>Pezizomycotina</taxon>
        <taxon>Leotiomycetes</taxon>
        <taxon>Helotiales</taxon>
        <taxon>Mollisiaceae</taxon>
        <taxon>Phialocephala</taxon>
        <taxon>Phialocephala fortinii species complex</taxon>
    </lineage>
</organism>